<comment type="caution">
    <text evidence="2">The sequence shown here is derived from an EMBL/GenBank/DDBJ whole genome shotgun (WGS) entry which is preliminary data.</text>
</comment>
<gene>
    <name evidence="2" type="ORF">ABIE21_000128</name>
</gene>
<organism evidence="2 3">
    <name type="scientific">Conyzicola nivalis</name>
    <dbReference type="NCBI Taxonomy" id="1477021"/>
    <lineage>
        <taxon>Bacteria</taxon>
        <taxon>Bacillati</taxon>
        <taxon>Actinomycetota</taxon>
        <taxon>Actinomycetes</taxon>
        <taxon>Micrococcales</taxon>
        <taxon>Microbacteriaceae</taxon>
        <taxon>Conyzicola</taxon>
    </lineage>
</organism>
<evidence type="ECO:0008006" key="4">
    <source>
        <dbReference type="Google" id="ProtNLM"/>
    </source>
</evidence>
<feature type="region of interest" description="Disordered" evidence="1">
    <location>
        <begin position="1"/>
        <end position="27"/>
    </location>
</feature>
<keyword evidence="3" id="KW-1185">Reference proteome</keyword>
<dbReference type="Proteomes" id="UP001549257">
    <property type="component" value="Unassembled WGS sequence"/>
</dbReference>
<evidence type="ECO:0000313" key="3">
    <source>
        <dbReference type="Proteomes" id="UP001549257"/>
    </source>
</evidence>
<reference evidence="2 3" key="1">
    <citation type="submission" date="2024-06" db="EMBL/GenBank/DDBJ databases">
        <title>Sorghum-associated microbial communities from plants grown in Nebraska, USA.</title>
        <authorList>
            <person name="Schachtman D."/>
        </authorList>
    </citation>
    <scope>NUCLEOTIDE SEQUENCE [LARGE SCALE GENOMIC DNA]</scope>
    <source>
        <strain evidence="2 3">2857</strain>
    </source>
</reference>
<proteinExistence type="predicted"/>
<accession>A0ABV2QIE4</accession>
<dbReference type="RefSeq" id="WP_354022856.1">
    <property type="nucleotide sequence ID" value="NZ_JBEPSJ010000001.1"/>
</dbReference>
<protein>
    <recommendedName>
        <fullName evidence="4">Lipoprotein</fullName>
    </recommendedName>
</protein>
<feature type="compositionally biased region" description="Pro residues" evidence="1">
    <location>
        <begin position="13"/>
        <end position="23"/>
    </location>
</feature>
<evidence type="ECO:0000256" key="1">
    <source>
        <dbReference type="SAM" id="MobiDB-lite"/>
    </source>
</evidence>
<sequence>MTVAALSVSACAPPSPAKPPRPSPSSTALFATDEEALAAAEEAYREYLSVTDAILSDGGSDPERLLVVASQSVYEKQLPGYRHVAENGWRGTGTTLVDSISIQDFQPMSKTSQIVIHACVDVSNVDVVDSSGRSVVSPSRPERTPFEVAFTAATSDRSLVLSGETPWSGNDFCV</sequence>
<feature type="compositionally biased region" description="Low complexity" evidence="1">
    <location>
        <begin position="1"/>
        <end position="12"/>
    </location>
</feature>
<name>A0ABV2QIE4_9MICO</name>
<evidence type="ECO:0000313" key="2">
    <source>
        <dbReference type="EMBL" id="MET4580638.1"/>
    </source>
</evidence>
<dbReference type="EMBL" id="JBEPSJ010000001">
    <property type="protein sequence ID" value="MET4580638.1"/>
    <property type="molecule type" value="Genomic_DNA"/>
</dbReference>